<dbReference type="SMART" id="SM00230">
    <property type="entry name" value="CysPc"/>
    <property type="match status" value="1"/>
</dbReference>
<dbReference type="Proteomes" id="UP000499080">
    <property type="component" value="Unassembled WGS sequence"/>
</dbReference>
<comment type="caution">
    <text evidence="3">Lacks conserved residue(s) required for the propagation of feature annotation.</text>
</comment>
<dbReference type="GO" id="GO:0005509">
    <property type="term" value="F:calcium ion binding"/>
    <property type="evidence" value="ECO:0007669"/>
    <property type="project" value="InterPro"/>
</dbReference>
<dbReference type="InterPro" id="IPR001300">
    <property type="entry name" value="Peptidase_C2_calpain_cat"/>
</dbReference>
<evidence type="ECO:0000259" key="4">
    <source>
        <dbReference type="PROSITE" id="PS50203"/>
    </source>
</evidence>
<dbReference type="PANTHER" id="PTHR10183">
    <property type="entry name" value="CALPAIN"/>
    <property type="match status" value="1"/>
</dbReference>
<dbReference type="Gene3D" id="2.60.120.380">
    <property type="match status" value="1"/>
</dbReference>
<name>A0A4Y2DFL5_ARAVE</name>
<dbReference type="OrthoDB" id="424753at2759"/>
<keyword evidence="7" id="KW-1185">Reference proteome</keyword>
<sequence>MGDTVYLAVTDAWTMSEFEKIKRSHIKKGELFEDPDFPATQASVFYHQKPPFQFVWKRPKEICANPVFIQDGTLQYDITPGKLGDHWLVSALGCLSVTKGLFYRVVPADQTFSTEIEQSDSLDTDYVGVFRFRLWWCGEWQEVLVDDRLPTVNGKLVFVHSQHSNQFWASLLEKAYAKLHGSYEALKYACSQDGLADLMGGIIETFSIRQDPTSCLKVLGRLLKTTSVATSIVQQQMKVRNLPDKLANGILLGTNYRVLCIDKVETINGDQIQLVKLRNPLPTLSVYVGAWSKDSLEWDKVLTEDVERLNYRSLNEGEFWMTYQDFVKTFTSIEAVHLDAETSKDEPTLRGKVTWQIKVWHSQWQKGVTAGGCRNNLDSFHINPQFHIVLPEAEEVVISLSQHSILEPKVIGFAVFPMCKSLSVEIMDKGFFKKTKSIYSSAYSNSRQVSGRVHFEQGSYLIIPTTFDPGDESSFTLRVISNKPIKLKLLDCNPAVLKPAIMKASPSIETKINSYEGIFLQLADEHKTLNAFELQDVLEVCLPNDYVKSCATLEVCRQVILALDTTGNGRLKFADYKNLMCSLKHWQVIFRAHTKGTASVFRAEKLRDALLDIGFQVNTETLSLLAFRYMRKDGTLRFGDFVSCILHLSTAFKTFEKKDPLQNGYVKVSLKEWLSSSLHC</sequence>
<dbReference type="SMART" id="SM00720">
    <property type="entry name" value="calpain_III"/>
    <property type="match status" value="1"/>
</dbReference>
<comment type="similarity">
    <text evidence="1">Belongs to the peptidase C2 family.</text>
</comment>
<dbReference type="InterPro" id="IPR022682">
    <property type="entry name" value="Calpain_domain_III"/>
</dbReference>
<evidence type="ECO:0000256" key="2">
    <source>
        <dbReference type="PIRSR" id="PIRSR622684-1"/>
    </source>
</evidence>
<dbReference type="AlphaFoldDB" id="A0A4Y2DFL5"/>
<dbReference type="GO" id="GO:0006508">
    <property type="term" value="P:proteolysis"/>
    <property type="evidence" value="ECO:0007669"/>
    <property type="project" value="InterPro"/>
</dbReference>
<dbReference type="PRINTS" id="PR00704">
    <property type="entry name" value="CALPAIN"/>
</dbReference>
<dbReference type="InterPro" id="IPR038765">
    <property type="entry name" value="Papain-like_cys_pep_sf"/>
</dbReference>
<organism evidence="6 7">
    <name type="scientific">Araneus ventricosus</name>
    <name type="common">Orbweaver spider</name>
    <name type="synonym">Epeira ventricosa</name>
    <dbReference type="NCBI Taxonomy" id="182803"/>
    <lineage>
        <taxon>Eukaryota</taxon>
        <taxon>Metazoa</taxon>
        <taxon>Ecdysozoa</taxon>
        <taxon>Arthropoda</taxon>
        <taxon>Chelicerata</taxon>
        <taxon>Arachnida</taxon>
        <taxon>Araneae</taxon>
        <taxon>Araneomorphae</taxon>
        <taxon>Entelegynae</taxon>
        <taxon>Araneoidea</taxon>
        <taxon>Araneidae</taxon>
        <taxon>Araneus</taxon>
    </lineage>
</organism>
<gene>
    <name evidence="6" type="primary">CalpC_2</name>
    <name evidence="6" type="ORF">AVEN_255885_1</name>
</gene>
<evidence type="ECO:0000313" key="6">
    <source>
        <dbReference type="EMBL" id="GBM14828.1"/>
    </source>
</evidence>
<dbReference type="Gene3D" id="3.90.70.10">
    <property type="entry name" value="Cysteine proteinases"/>
    <property type="match status" value="1"/>
</dbReference>
<dbReference type="InterPro" id="IPR036213">
    <property type="entry name" value="Calpain_III_sf"/>
</dbReference>
<evidence type="ECO:0000259" key="5">
    <source>
        <dbReference type="PROSITE" id="PS50222"/>
    </source>
</evidence>
<dbReference type="CDD" id="cd00044">
    <property type="entry name" value="CysPc"/>
    <property type="match status" value="1"/>
</dbReference>
<dbReference type="PANTHER" id="PTHR10183:SF394">
    <property type="entry name" value="CALPAIN-C"/>
    <property type="match status" value="1"/>
</dbReference>
<dbReference type="PROSITE" id="PS50203">
    <property type="entry name" value="CALPAIN_CAT"/>
    <property type="match status" value="1"/>
</dbReference>
<dbReference type="EMBL" id="BGPR01000349">
    <property type="protein sequence ID" value="GBM14828.1"/>
    <property type="molecule type" value="Genomic_DNA"/>
</dbReference>
<dbReference type="Gene3D" id="1.10.238.10">
    <property type="entry name" value="EF-hand"/>
    <property type="match status" value="1"/>
</dbReference>
<feature type="domain" description="EF-hand" evidence="5">
    <location>
        <begin position="551"/>
        <end position="586"/>
    </location>
</feature>
<reference evidence="6 7" key="1">
    <citation type="journal article" date="2019" name="Sci. Rep.">
        <title>Orb-weaving spider Araneus ventricosus genome elucidates the spidroin gene catalogue.</title>
        <authorList>
            <person name="Kono N."/>
            <person name="Nakamura H."/>
            <person name="Ohtoshi R."/>
            <person name="Moran D.A.P."/>
            <person name="Shinohara A."/>
            <person name="Yoshida Y."/>
            <person name="Fujiwara M."/>
            <person name="Mori M."/>
            <person name="Tomita M."/>
            <person name="Arakawa K."/>
        </authorList>
    </citation>
    <scope>NUCLEOTIDE SEQUENCE [LARGE SCALE GENOMIC DNA]</scope>
</reference>
<evidence type="ECO:0000313" key="7">
    <source>
        <dbReference type="Proteomes" id="UP000499080"/>
    </source>
</evidence>
<evidence type="ECO:0000256" key="3">
    <source>
        <dbReference type="PROSITE-ProRule" id="PRU00239"/>
    </source>
</evidence>
<dbReference type="InterPro" id="IPR022683">
    <property type="entry name" value="Calpain_III"/>
</dbReference>
<dbReference type="InterPro" id="IPR002048">
    <property type="entry name" value="EF_hand_dom"/>
</dbReference>
<dbReference type="PROSITE" id="PS50222">
    <property type="entry name" value="EF_HAND_2"/>
    <property type="match status" value="1"/>
</dbReference>
<dbReference type="SUPFAM" id="SSF54001">
    <property type="entry name" value="Cysteine proteinases"/>
    <property type="match status" value="1"/>
</dbReference>
<dbReference type="InterPro" id="IPR011992">
    <property type="entry name" value="EF-hand-dom_pair"/>
</dbReference>
<comment type="caution">
    <text evidence="6">The sequence shown here is derived from an EMBL/GenBank/DDBJ whole genome shotgun (WGS) entry which is preliminary data.</text>
</comment>
<evidence type="ECO:0000256" key="1">
    <source>
        <dbReference type="ARBA" id="ARBA00007623"/>
    </source>
</evidence>
<dbReference type="Pfam" id="PF00648">
    <property type="entry name" value="Peptidase_C2"/>
    <property type="match status" value="1"/>
</dbReference>
<proteinExistence type="inferred from homology"/>
<dbReference type="Pfam" id="PF01067">
    <property type="entry name" value="Calpain_III"/>
    <property type="match status" value="1"/>
</dbReference>
<feature type="active site" evidence="2">
    <location>
        <position position="279"/>
    </location>
</feature>
<accession>A0A4Y2DFL5</accession>
<dbReference type="InterPro" id="IPR022684">
    <property type="entry name" value="Calpain_cysteine_protease"/>
</dbReference>
<feature type="domain" description="Calpain catalytic" evidence="4">
    <location>
        <begin position="31"/>
        <end position="339"/>
    </location>
</feature>
<protein>
    <submittedName>
        <fullName evidence="6">Calpain-C</fullName>
    </submittedName>
</protein>
<dbReference type="GO" id="GO:0005737">
    <property type="term" value="C:cytoplasm"/>
    <property type="evidence" value="ECO:0007669"/>
    <property type="project" value="TreeGrafter"/>
</dbReference>
<dbReference type="GO" id="GO:0004198">
    <property type="term" value="F:calcium-dependent cysteine-type endopeptidase activity"/>
    <property type="evidence" value="ECO:0007669"/>
    <property type="project" value="InterPro"/>
</dbReference>
<dbReference type="SUPFAM" id="SSF47473">
    <property type="entry name" value="EF-hand"/>
    <property type="match status" value="1"/>
</dbReference>
<dbReference type="SUPFAM" id="SSF49758">
    <property type="entry name" value="Calpain large subunit, middle domain (domain III)"/>
    <property type="match status" value="1"/>
</dbReference>